<evidence type="ECO:0000313" key="2">
    <source>
        <dbReference type="Proteomes" id="UP000092124"/>
    </source>
</evidence>
<accession>A0A1A6G3V1</accession>
<comment type="caution">
    <text evidence="1">The sequence shown here is derived from an EMBL/GenBank/DDBJ whole genome shotgun (WGS) entry which is preliminary data.</text>
</comment>
<dbReference type="EMBL" id="LZPO01107895">
    <property type="protein sequence ID" value="OBS60470.1"/>
    <property type="molecule type" value="Genomic_DNA"/>
</dbReference>
<sequence length="181" mass="19642">MAQRQMQLDHPEDCQLPTCQSSPFLAAEGGREFCSKWGVHRRKPLSGSHMDQVTLLGLTKGWMSECLAVEKLPDAPALRAGRDSRRENSFCAAGEVRSKAKQGKKLARGSLGAVLKDFVSQEQALPPVRPPSSSTWNHVVFAWPGQPHKASGFGGSSLGLLNLPSLPKAVPCRTKQCYSGF</sequence>
<dbReference type="Proteomes" id="UP000092124">
    <property type="component" value="Unassembled WGS sequence"/>
</dbReference>
<reference evidence="1 2" key="1">
    <citation type="submission" date="2016-06" db="EMBL/GenBank/DDBJ databases">
        <title>The Draft Genome Sequence and Annotation of the Desert Woodrat Neotoma lepida.</title>
        <authorList>
            <person name="Campbell M."/>
            <person name="Oakeson K.F."/>
            <person name="Yandell M."/>
            <person name="Halpert J.R."/>
            <person name="Dearing D."/>
        </authorList>
    </citation>
    <scope>NUCLEOTIDE SEQUENCE [LARGE SCALE GENOMIC DNA]</scope>
    <source>
        <strain evidence="1">417</strain>
        <tissue evidence="1">Liver</tissue>
    </source>
</reference>
<proteinExistence type="predicted"/>
<name>A0A1A6G3V1_NEOLE</name>
<keyword evidence="2" id="KW-1185">Reference proteome</keyword>
<dbReference type="AlphaFoldDB" id="A0A1A6G3V1"/>
<evidence type="ECO:0000313" key="1">
    <source>
        <dbReference type="EMBL" id="OBS60470.1"/>
    </source>
</evidence>
<organism evidence="1 2">
    <name type="scientific">Neotoma lepida</name>
    <name type="common">Desert woodrat</name>
    <dbReference type="NCBI Taxonomy" id="56216"/>
    <lineage>
        <taxon>Eukaryota</taxon>
        <taxon>Metazoa</taxon>
        <taxon>Chordata</taxon>
        <taxon>Craniata</taxon>
        <taxon>Vertebrata</taxon>
        <taxon>Euteleostomi</taxon>
        <taxon>Mammalia</taxon>
        <taxon>Eutheria</taxon>
        <taxon>Euarchontoglires</taxon>
        <taxon>Glires</taxon>
        <taxon>Rodentia</taxon>
        <taxon>Myomorpha</taxon>
        <taxon>Muroidea</taxon>
        <taxon>Cricetidae</taxon>
        <taxon>Neotominae</taxon>
        <taxon>Neotoma</taxon>
    </lineage>
</organism>
<protein>
    <submittedName>
        <fullName evidence="1">Uncharacterized protein</fullName>
    </submittedName>
</protein>
<gene>
    <name evidence="1" type="ORF">A6R68_08400</name>
</gene>